<keyword evidence="4" id="KW-0288">FMN</keyword>
<evidence type="ECO:0000256" key="2">
    <source>
        <dbReference type="ARBA" id="ARBA00007118"/>
    </source>
</evidence>
<dbReference type="Pfam" id="PF00881">
    <property type="entry name" value="Nitroreductase"/>
    <property type="match status" value="1"/>
</dbReference>
<keyword evidence="5" id="KW-0560">Oxidoreductase</keyword>
<keyword evidence="3" id="KW-0285">Flavoprotein</keyword>
<organism evidence="8">
    <name type="scientific">marine metagenome</name>
    <dbReference type="NCBI Taxonomy" id="408172"/>
    <lineage>
        <taxon>unclassified sequences</taxon>
        <taxon>metagenomes</taxon>
        <taxon>ecological metagenomes</taxon>
    </lineage>
</organism>
<dbReference type="InterPro" id="IPR029479">
    <property type="entry name" value="Nitroreductase"/>
</dbReference>
<feature type="non-terminal residue" evidence="8">
    <location>
        <position position="1"/>
    </location>
</feature>
<dbReference type="EMBL" id="UINC01014611">
    <property type="protein sequence ID" value="SVA62205.1"/>
    <property type="molecule type" value="Genomic_DNA"/>
</dbReference>
<comment type="similarity">
    <text evidence="2">Belongs to the nitroreductase family.</text>
</comment>
<protein>
    <recommendedName>
        <fullName evidence="7">Nitroreductase domain-containing protein</fullName>
    </recommendedName>
</protein>
<feature type="compositionally biased region" description="Basic residues" evidence="6">
    <location>
        <begin position="183"/>
        <end position="192"/>
    </location>
</feature>
<dbReference type="PANTHER" id="PTHR43673">
    <property type="entry name" value="NAD(P)H NITROREDUCTASE YDGI-RELATED"/>
    <property type="match status" value="1"/>
</dbReference>
<dbReference type="SUPFAM" id="SSF55469">
    <property type="entry name" value="FMN-dependent nitroreductase-like"/>
    <property type="match status" value="1"/>
</dbReference>
<evidence type="ECO:0000259" key="7">
    <source>
        <dbReference type="Pfam" id="PF00881"/>
    </source>
</evidence>
<comment type="cofactor">
    <cofactor evidence="1">
        <name>FMN</name>
        <dbReference type="ChEBI" id="CHEBI:58210"/>
    </cofactor>
</comment>
<name>A0A381XBS8_9ZZZZ</name>
<evidence type="ECO:0000313" key="8">
    <source>
        <dbReference type="EMBL" id="SVA62205.1"/>
    </source>
</evidence>
<proteinExistence type="inferred from homology"/>
<evidence type="ECO:0000256" key="5">
    <source>
        <dbReference type="ARBA" id="ARBA00023002"/>
    </source>
</evidence>
<reference evidence="8" key="1">
    <citation type="submission" date="2018-05" db="EMBL/GenBank/DDBJ databases">
        <authorList>
            <person name="Lanie J.A."/>
            <person name="Ng W.-L."/>
            <person name="Kazmierczak K.M."/>
            <person name="Andrzejewski T.M."/>
            <person name="Davidsen T.M."/>
            <person name="Wayne K.J."/>
            <person name="Tettelin H."/>
            <person name="Glass J.I."/>
            <person name="Rusch D."/>
            <person name="Podicherti R."/>
            <person name="Tsui H.-C.T."/>
            <person name="Winkler M.E."/>
        </authorList>
    </citation>
    <scope>NUCLEOTIDE SEQUENCE</scope>
</reference>
<feature type="region of interest" description="Disordered" evidence="6">
    <location>
        <begin position="176"/>
        <end position="199"/>
    </location>
</feature>
<sequence length="199" mass="23055">VSNQDIDTLKRSIQLAPSSYGFQLYKVLIVTDQTMKESLVKHSYYQSQVRDCSHLFVFCSYKTVKPEHVDEFIALMQEARTNDKEEGLKQKFQSSAKIKAYSIIAKADLGSRDPKDAQEWMKRQCYIALGNLMATCADMRIDSCPFEGFKSEEYDRILGLTDRNLTSTVLCPVGYRSPEDHHQHRTKVRKPKERLFEEK</sequence>
<gene>
    <name evidence="8" type="ORF">METZ01_LOCUS115059</name>
</gene>
<evidence type="ECO:0000256" key="4">
    <source>
        <dbReference type="ARBA" id="ARBA00022643"/>
    </source>
</evidence>
<dbReference type="InterPro" id="IPR000415">
    <property type="entry name" value="Nitroreductase-like"/>
</dbReference>
<dbReference type="AlphaFoldDB" id="A0A381XBS8"/>
<dbReference type="PANTHER" id="PTHR43673:SF2">
    <property type="entry name" value="NITROREDUCTASE"/>
    <property type="match status" value="1"/>
</dbReference>
<dbReference type="Gene3D" id="3.40.109.10">
    <property type="entry name" value="NADH Oxidase"/>
    <property type="match status" value="1"/>
</dbReference>
<evidence type="ECO:0000256" key="3">
    <source>
        <dbReference type="ARBA" id="ARBA00022630"/>
    </source>
</evidence>
<evidence type="ECO:0000256" key="6">
    <source>
        <dbReference type="SAM" id="MobiDB-lite"/>
    </source>
</evidence>
<feature type="domain" description="Nitroreductase" evidence="7">
    <location>
        <begin position="1"/>
        <end position="175"/>
    </location>
</feature>
<dbReference type="GO" id="GO:0016491">
    <property type="term" value="F:oxidoreductase activity"/>
    <property type="evidence" value="ECO:0007669"/>
    <property type="project" value="UniProtKB-KW"/>
</dbReference>
<evidence type="ECO:0000256" key="1">
    <source>
        <dbReference type="ARBA" id="ARBA00001917"/>
    </source>
</evidence>
<accession>A0A381XBS8</accession>